<evidence type="ECO:0000313" key="2">
    <source>
        <dbReference type="EMBL" id="KAL2787324.1"/>
    </source>
</evidence>
<feature type="compositionally biased region" description="Polar residues" evidence="1">
    <location>
        <begin position="271"/>
        <end position="283"/>
    </location>
</feature>
<organism evidence="2 3">
    <name type="scientific">Aspergillus keveii</name>
    <dbReference type="NCBI Taxonomy" id="714993"/>
    <lineage>
        <taxon>Eukaryota</taxon>
        <taxon>Fungi</taxon>
        <taxon>Dikarya</taxon>
        <taxon>Ascomycota</taxon>
        <taxon>Pezizomycotina</taxon>
        <taxon>Eurotiomycetes</taxon>
        <taxon>Eurotiomycetidae</taxon>
        <taxon>Eurotiales</taxon>
        <taxon>Aspergillaceae</taxon>
        <taxon>Aspergillus</taxon>
        <taxon>Aspergillus subgen. Nidulantes</taxon>
    </lineage>
</organism>
<sequence length="303" mass="33352">MIGKRKRDTSVVSKSKKDKKDQAREESPTATESSAQDIFRKFFEAQFEPLEAQKNGATQDESDYGSSRDSEGLEDSGSESEWSGLDGEEEDDDENRPVEVVDYTAPSIKADALMDKRARKAFMSAKPPSSATELTSTTDHAKKGADEDDDKDTETMNLKNDLALQRLLKESHLLDSASDLAPTGKNRHKALDLRMQELGAKKSLYHQKNMPSSMRKGIKAKATSKEDKRRREARENGIILEKPAPKTNISSGRRERGVGGPSIGKFAGGTLNLSQRDIAQVQSARRGRGKGRGRGRGRGRGGR</sequence>
<reference evidence="2 3" key="1">
    <citation type="submission" date="2024-07" db="EMBL/GenBank/DDBJ databases">
        <title>Section-level genome sequencing and comparative genomics of Aspergillus sections Usti and Cavernicolus.</title>
        <authorList>
            <consortium name="Lawrence Berkeley National Laboratory"/>
            <person name="Nybo J.L."/>
            <person name="Vesth T.C."/>
            <person name="Theobald S."/>
            <person name="Frisvad J.C."/>
            <person name="Larsen T.O."/>
            <person name="Kjaerboelling I."/>
            <person name="Rothschild-Mancinelli K."/>
            <person name="Lyhne E.K."/>
            <person name="Kogle M.E."/>
            <person name="Barry K."/>
            <person name="Clum A."/>
            <person name="Na H."/>
            <person name="Ledsgaard L."/>
            <person name="Lin J."/>
            <person name="Lipzen A."/>
            <person name="Kuo A."/>
            <person name="Riley R."/>
            <person name="Mondo S."/>
            <person name="Labutti K."/>
            <person name="Haridas S."/>
            <person name="Pangalinan J."/>
            <person name="Salamov A.A."/>
            <person name="Simmons B.A."/>
            <person name="Magnuson J.K."/>
            <person name="Chen J."/>
            <person name="Drula E."/>
            <person name="Henrissat B."/>
            <person name="Wiebenga A."/>
            <person name="Lubbers R.J."/>
            <person name="Gomes A.C."/>
            <person name="Makela M.R."/>
            <person name="Stajich J."/>
            <person name="Grigoriev I.V."/>
            <person name="Mortensen U.H."/>
            <person name="De Vries R.P."/>
            <person name="Baker S.E."/>
            <person name="Andersen M.R."/>
        </authorList>
    </citation>
    <scope>NUCLEOTIDE SEQUENCE [LARGE SCALE GENOMIC DNA]</scope>
    <source>
        <strain evidence="2 3">CBS 209.92</strain>
    </source>
</reference>
<evidence type="ECO:0008006" key="4">
    <source>
        <dbReference type="Google" id="ProtNLM"/>
    </source>
</evidence>
<gene>
    <name evidence="2" type="ORF">BJX66DRAFT_288242</name>
</gene>
<dbReference type="Proteomes" id="UP001610563">
    <property type="component" value="Unassembled WGS sequence"/>
</dbReference>
<dbReference type="PANTHER" id="PTHR28096">
    <property type="entry name" value="PROTEIN FAF1"/>
    <property type="match status" value="1"/>
</dbReference>
<name>A0ABR4FVQ9_9EURO</name>
<feature type="compositionally biased region" description="Basic residues" evidence="1">
    <location>
        <begin position="285"/>
        <end position="303"/>
    </location>
</feature>
<dbReference type="EMBL" id="JBFTWV010000099">
    <property type="protein sequence ID" value="KAL2787324.1"/>
    <property type="molecule type" value="Genomic_DNA"/>
</dbReference>
<dbReference type="InterPro" id="IPR027973">
    <property type="entry name" value="FSAF1-like"/>
</dbReference>
<evidence type="ECO:0000313" key="3">
    <source>
        <dbReference type="Proteomes" id="UP001610563"/>
    </source>
</evidence>
<dbReference type="PANTHER" id="PTHR28096:SF1">
    <property type="entry name" value="PROTEIN FAF1"/>
    <property type="match status" value="1"/>
</dbReference>
<accession>A0ABR4FVQ9</accession>
<feature type="region of interest" description="Disordered" evidence="1">
    <location>
        <begin position="1"/>
        <end position="155"/>
    </location>
</feature>
<feature type="region of interest" description="Disordered" evidence="1">
    <location>
        <begin position="203"/>
        <end position="303"/>
    </location>
</feature>
<feature type="compositionally biased region" description="Polar residues" evidence="1">
    <location>
        <begin position="127"/>
        <end position="138"/>
    </location>
</feature>
<evidence type="ECO:0000256" key="1">
    <source>
        <dbReference type="SAM" id="MobiDB-lite"/>
    </source>
</evidence>
<dbReference type="Pfam" id="PF15375">
    <property type="entry name" value="FSAF1"/>
    <property type="match status" value="1"/>
</dbReference>
<proteinExistence type="predicted"/>
<feature type="compositionally biased region" description="Basic and acidic residues" evidence="1">
    <location>
        <begin position="223"/>
        <end position="235"/>
    </location>
</feature>
<dbReference type="InterPro" id="IPR053030">
    <property type="entry name" value="Ribosomal_biogenesis_FAF1-like"/>
</dbReference>
<feature type="compositionally biased region" description="Basic and acidic residues" evidence="1">
    <location>
        <begin position="18"/>
        <end position="27"/>
    </location>
</feature>
<keyword evidence="3" id="KW-1185">Reference proteome</keyword>
<protein>
    <recommendedName>
        <fullName evidence="4">Protein FAF1</fullName>
    </recommendedName>
</protein>
<comment type="caution">
    <text evidence="2">The sequence shown here is derived from an EMBL/GenBank/DDBJ whole genome shotgun (WGS) entry which is preliminary data.</text>
</comment>